<comment type="caution">
    <text evidence="2">The sequence shown here is derived from an EMBL/GenBank/DDBJ whole genome shotgun (WGS) entry which is preliminary data.</text>
</comment>
<feature type="region of interest" description="Disordered" evidence="1">
    <location>
        <begin position="1"/>
        <end position="38"/>
    </location>
</feature>
<evidence type="ECO:0000313" key="2">
    <source>
        <dbReference type="EMBL" id="KAL3085996.1"/>
    </source>
</evidence>
<dbReference type="Gene3D" id="1.20.58.60">
    <property type="match status" value="1"/>
</dbReference>
<accession>A0ABD2J341</accession>
<sequence>MVCNQSSELAKDVSGAEALLEQHQKHKGENESRTSSFMLTAETGNRLLNEDIEEADEFRQCLQKNETLDSEDFVCEMRSVQALK</sequence>
<organism evidence="2 3">
    <name type="scientific">Heterodera schachtii</name>
    <name type="common">Sugarbeet cyst nematode worm</name>
    <name type="synonym">Tylenchus schachtii</name>
    <dbReference type="NCBI Taxonomy" id="97005"/>
    <lineage>
        <taxon>Eukaryota</taxon>
        <taxon>Metazoa</taxon>
        <taxon>Ecdysozoa</taxon>
        <taxon>Nematoda</taxon>
        <taxon>Chromadorea</taxon>
        <taxon>Rhabditida</taxon>
        <taxon>Tylenchina</taxon>
        <taxon>Tylenchomorpha</taxon>
        <taxon>Tylenchoidea</taxon>
        <taxon>Heteroderidae</taxon>
        <taxon>Heteroderinae</taxon>
        <taxon>Heterodera</taxon>
    </lineage>
</organism>
<gene>
    <name evidence="2" type="ORF">niasHS_009038</name>
</gene>
<reference evidence="2 3" key="1">
    <citation type="submission" date="2024-10" db="EMBL/GenBank/DDBJ databases">
        <authorList>
            <person name="Kim D."/>
        </authorList>
    </citation>
    <scope>NUCLEOTIDE SEQUENCE [LARGE SCALE GENOMIC DNA]</scope>
    <source>
        <strain evidence="2">Taebaek</strain>
    </source>
</reference>
<proteinExistence type="predicted"/>
<evidence type="ECO:0000313" key="3">
    <source>
        <dbReference type="Proteomes" id="UP001620645"/>
    </source>
</evidence>
<dbReference type="EMBL" id="JBICCN010000219">
    <property type="protein sequence ID" value="KAL3085996.1"/>
    <property type="molecule type" value="Genomic_DNA"/>
</dbReference>
<evidence type="ECO:0000256" key="1">
    <source>
        <dbReference type="SAM" id="MobiDB-lite"/>
    </source>
</evidence>
<dbReference type="AlphaFoldDB" id="A0ABD2J341"/>
<dbReference type="Proteomes" id="UP001620645">
    <property type="component" value="Unassembled WGS sequence"/>
</dbReference>
<protein>
    <submittedName>
        <fullName evidence="2">Uncharacterized protein</fullName>
    </submittedName>
</protein>
<feature type="compositionally biased region" description="Basic and acidic residues" evidence="1">
    <location>
        <begin position="20"/>
        <end position="32"/>
    </location>
</feature>
<name>A0ABD2J341_HETSC</name>
<keyword evidence="3" id="KW-1185">Reference proteome</keyword>
<dbReference type="SUPFAM" id="SSF46966">
    <property type="entry name" value="Spectrin repeat"/>
    <property type="match status" value="1"/>
</dbReference>